<accession>Q7X7R5</accession>
<evidence type="ECO:0000313" key="6">
    <source>
        <dbReference type="Proteomes" id="UP000006548"/>
    </source>
</evidence>
<protein>
    <submittedName>
        <fullName evidence="2">Uncharacterized protein At3g13855</fullName>
    </submittedName>
</protein>
<dbReference type="HOGENOM" id="CLU_3261224_0_0_1"/>
<dbReference type="STRING" id="3702.Q7X7R5"/>
<dbReference type="TAIR" id="AT3G13857"/>
<sequence length="42" mass="4777">MTRINREMVQIFFAKFSRSISSSSVLRRSISGVFSSFSVTET</sequence>
<evidence type="ECO:0000313" key="1">
    <source>
        <dbReference type="Araport" id="AT3G13857"/>
    </source>
</evidence>
<reference evidence="5" key="4">
    <citation type="submission" date="2006-07" db="EMBL/GenBank/DDBJ databases">
        <title>Large-scale analysis of RIKEN Arabidopsis full-length (RAFL) cDNAs.</title>
        <authorList>
            <person name="Totoki Y."/>
            <person name="Seki M."/>
            <person name="Ishida J."/>
            <person name="Nakajima M."/>
            <person name="Enju A."/>
            <person name="Morosawa T."/>
            <person name="Kamiya A."/>
            <person name="Narusaka M."/>
            <person name="Shin-i T."/>
            <person name="Nakagawa M."/>
            <person name="Sakamoto N."/>
            <person name="Oishi K."/>
            <person name="Kohara Y."/>
            <person name="Kobayashi M."/>
            <person name="Toyoda A."/>
            <person name="Sakaki Y."/>
            <person name="Sakurai T."/>
            <person name="Iida K."/>
            <person name="Akiyama K."/>
            <person name="Satou M."/>
            <person name="Toyoda T."/>
            <person name="Konagaya A."/>
            <person name="Carninci P."/>
            <person name="Kawai J."/>
            <person name="Hayashizaki Y."/>
            <person name="Shinozaki K."/>
        </authorList>
    </citation>
    <scope>NUCLEOTIDE SEQUENCE</scope>
</reference>
<dbReference type="RefSeq" id="NP_974307.1">
    <property type="nucleotide sequence ID" value="NM_202578.1"/>
</dbReference>
<evidence type="ECO:0000313" key="2">
    <source>
        <dbReference type="EMBL" id="AAP40389.1"/>
    </source>
</evidence>
<dbReference type="KEGG" id="ath:AT3G13857"/>
<organism evidence="2">
    <name type="scientific">Arabidopsis thaliana</name>
    <name type="common">Mouse-ear cress</name>
    <dbReference type="NCBI Taxonomy" id="3702"/>
    <lineage>
        <taxon>Eukaryota</taxon>
        <taxon>Viridiplantae</taxon>
        <taxon>Streptophyta</taxon>
        <taxon>Embryophyta</taxon>
        <taxon>Tracheophyta</taxon>
        <taxon>Spermatophyta</taxon>
        <taxon>Magnoliopsida</taxon>
        <taxon>eudicotyledons</taxon>
        <taxon>Gunneridae</taxon>
        <taxon>Pentapetalae</taxon>
        <taxon>rosids</taxon>
        <taxon>malvids</taxon>
        <taxon>Brassicales</taxon>
        <taxon>Brassicaceae</taxon>
        <taxon>Camelineae</taxon>
        <taxon>Arabidopsis</taxon>
    </lineage>
</organism>
<evidence type="ECO:0000313" key="5">
    <source>
        <dbReference type="EMBL" id="BAF01380.1"/>
    </source>
</evidence>
<name>Q7X7R5_ARATH</name>
<dbReference type="Proteomes" id="UP000006548">
    <property type="component" value="Chromosome 3"/>
</dbReference>
<reference evidence="6" key="7">
    <citation type="journal article" date="2017" name="Plant J.">
        <title>Araport11: a complete reannotation of the Arabidopsis thaliana reference genome.</title>
        <authorList>
            <person name="Cheng C.Y."/>
            <person name="Krishnakumar V."/>
            <person name="Chan A.P."/>
            <person name="Thibaud-Nissen F."/>
            <person name="Schobel S."/>
            <person name="Town C.D."/>
        </authorList>
    </citation>
    <scope>GENOME REANNOTATION</scope>
    <source>
        <strain evidence="6">cv. Columbia</strain>
    </source>
</reference>
<proteinExistence type="evidence at transcript level"/>
<dbReference type="EMBL" id="AK229525">
    <property type="protein sequence ID" value="BAF01380.1"/>
    <property type="molecule type" value="mRNA"/>
</dbReference>
<dbReference type="EMBL" id="BT008703">
    <property type="protein sequence ID" value="AAP40509.1"/>
    <property type="molecule type" value="mRNA"/>
</dbReference>
<reference evidence="2" key="3">
    <citation type="submission" date="2003-05" db="EMBL/GenBank/DDBJ databases">
        <title>Arabidopsis Open Reading Frame (ORF) Clones.</title>
        <authorList>
            <person name="Yamada K."/>
            <person name="Dale J.M."/>
            <person name="Hsuan V.W."/>
            <person name="Onodera C.S."/>
            <person name="Quach H.L."/>
            <person name="Toriumi M."/>
            <person name="Wong C."/>
            <person name="Wu H.C."/>
            <person name="Yu G."/>
            <person name="Yuan S."/>
            <person name="Carninci P."/>
            <person name="Chen H."/>
            <person name="Cheuk R."/>
            <person name="Hayashizaki Y."/>
            <person name="Ishida J."/>
            <person name="Jones T."/>
            <person name="Kamiya A."/>
            <person name="Kawai J."/>
            <person name="Kim C.J."/>
            <person name="Narusaka M."/>
            <person name="Nguyen M."/>
            <person name="Palm C.J."/>
            <person name="Sakurai T."/>
            <person name="Satou M."/>
            <person name="Seki M."/>
            <person name="Shinn P."/>
            <person name="Southwick A."/>
            <person name="Tripp M.G."/>
            <person name="Wu T."/>
            <person name="Shinozaki K."/>
            <person name="Davis R.W."/>
            <person name="Ecker J.R."/>
            <person name="Theologis A."/>
        </authorList>
    </citation>
    <scope>NUCLEOTIDE SEQUENCE</scope>
</reference>
<evidence type="ECO:0000313" key="3">
    <source>
        <dbReference type="EMBL" id="AAP40509.1"/>
    </source>
</evidence>
<dbReference type="AlphaFoldDB" id="Q7X7R5"/>
<keyword evidence="6" id="KW-1185">Reference proteome</keyword>
<dbReference type="EMBL" id="CP002686">
    <property type="protein sequence ID" value="AEE75426.1"/>
    <property type="molecule type" value="Genomic_DNA"/>
</dbReference>
<dbReference type="GeneID" id="2745883"/>
<reference evidence="4" key="5">
    <citation type="submission" date="2011-02" db="EMBL/GenBank/DDBJ databases">
        <authorList>
            <consortium name="TAIR"/>
            <person name="Swarbreck D."/>
            <person name="Lamesch P."/>
            <person name="Wilks C."/>
            <person name="Huala E."/>
        </authorList>
    </citation>
    <scope>NUCLEOTIDE SEQUENCE</scope>
</reference>
<reference evidence="4" key="6">
    <citation type="submission" date="2016-05" db="EMBL/GenBank/DDBJ databases">
        <authorList>
            <person name="Krishnakumar V."/>
            <person name="Cheng C.-Y."/>
            <person name="Chan A.P."/>
            <person name="Schobel S."/>
            <person name="Kim M."/>
            <person name="Ferlanti E.S."/>
            <person name="Belyaeva I."/>
            <person name="Rosen B.D."/>
            <person name="Micklem G."/>
            <person name="Miller J.R."/>
            <person name="Vaughn M."/>
            <person name="Town C.D."/>
        </authorList>
    </citation>
    <scope>NUCLEOTIDE SEQUENCE</scope>
</reference>
<gene>
    <name evidence="2" type="ordered locus">At3g13855</name>
    <name evidence="1 4" type="ordered locus">At3g13857</name>
</gene>
<reference evidence="3" key="2">
    <citation type="submission" date="2003-05" db="EMBL/GenBank/DDBJ databases">
        <title>Arabidopsis Full Length cDNA Clones.</title>
        <authorList>
            <person name="Yamada K."/>
            <person name="Dale J.M."/>
            <person name="Hsuan V.W."/>
            <person name="Onodera C.S."/>
            <person name="Quach H."/>
            <person name="Toriumi M."/>
            <person name="Wong C."/>
            <person name="Wu H.C."/>
            <person name="Yu G."/>
            <person name="Yuan S."/>
            <person name="Carninci P."/>
            <person name="Chen H."/>
            <person name="Cheuk R."/>
            <person name="Hayashizaki Y."/>
            <person name="Ishida J."/>
            <person name="Jones T."/>
            <person name="Kamiya A."/>
            <person name="Kawai J."/>
            <person name="Kim C.J."/>
            <person name="Narusaka M."/>
            <person name="Nguyen M."/>
            <person name="Palm C.J."/>
            <person name="Sakurai T."/>
            <person name="Satou M."/>
            <person name="Seki M."/>
            <person name="Shinn P."/>
            <person name="Southwick A."/>
            <person name="Tripp M.G."/>
            <person name="Wu T."/>
            <person name="Shinozaki K."/>
            <person name="Davis R.W."/>
            <person name="Ecker J.R."/>
            <person name="Theologis A."/>
        </authorList>
    </citation>
    <scope>NUCLEOTIDE SEQUENCE</scope>
</reference>
<dbReference type="EMBL" id="BT008562">
    <property type="protein sequence ID" value="AAP40389.1"/>
    <property type="molecule type" value="mRNA"/>
</dbReference>
<dbReference type="PaxDb" id="3702-AT3G13857.1"/>
<evidence type="ECO:0000313" key="4">
    <source>
        <dbReference type="EMBL" id="AEE75426.1"/>
    </source>
</evidence>
<dbReference type="Araport" id="AT3G13857"/>
<reference evidence="4 6" key="1">
    <citation type="journal article" date="2000" name="Nature">
        <title>Sequence and analysis of chromosome 3 of the plant Arabidopsis thaliana.</title>
        <authorList>
            <consortium name="European Union Chromosome 3 Arabidopsis Sequencing Consortium"/>
            <consortium name="Institute for Genomic Research"/>
            <consortium name="Kazusa DNA Research Institute"/>
            <person name="Salanoubat M."/>
            <person name="Lemcke K."/>
            <person name="Rieger M."/>
            <person name="Ansorge W."/>
            <person name="Unseld M."/>
            <person name="Fartmann B."/>
            <person name="Valle G."/>
            <person name="Blocker H."/>
            <person name="Perez-Alonso M."/>
            <person name="Obermaier B."/>
            <person name="Delseny M."/>
            <person name="Boutry M."/>
            <person name="Grivell L.A."/>
            <person name="Mache R."/>
            <person name="Puigdomenech P."/>
            <person name="De Simone V."/>
            <person name="Choisne N."/>
            <person name="Artiguenave F."/>
            <person name="Robert C."/>
            <person name="Brottier P."/>
            <person name="Wincker P."/>
            <person name="Cattolico L."/>
            <person name="Weissenbach J."/>
            <person name="Saurin W."/>
            <person name="Quetier F."/>
            <person name="Schafer M."/>
            <person name="Muller-Auer S."/>
            <person name="Gabel C."/>
            <person name="Fuchs M."/>
            <person name="Benes V."/>
            <person name="Wurmbach E."/>
            <person name="Drzonek H."/>
            <person name="Erfle H."/>
            <person name="Jordan N."/>
            <person name="Bangert S."/>
            <person name="Wiedelmann R."/>
            <person name="Kranz H."/>
            <person name="Voss H."/>
            <person name="Holland R."/>
            <person name="Brandt P."/>
            <person name="Nyakatura G."/>
            <person name="Vezzi A."/>
            <person name="D'Angelo M."/>
            <person name="Pallavicini A."/>
            <person name="Toppo S."/>
            <person name="Simionati B."/>
            <person name="Conrad A."/>
            <person name="Hornischer K."/>
            <person name="Kauer G."/>
            <person name="Lohnert T.H."/>
            <person name="Nordsiek G."/>
            <person name="Reichelt J."/>
            <person name="Scharfe M."/>
            <person name="Schon O."/>
            <person name="Bargues M."/>
            <person name="Terol J."/>
            <person name="Climent J."/>
            <person name="Navarro P."/>
            <person name="Collado C."/>
            <person name="Perez-Perez A."/>
            <person name="Ottenwalder B."/>
            <person name="Duchemin D."/>
            <person name="Cooke R."/>
            <person name="Laudie M."/>
            <person name="Berger-Llauro C."/>
            <person name="Purnelle B."/>
            <person name="Masuy D."/>
            <person name="de Haan M."/>
            <person name="Maarse A.C."/>
            <person name="Alcaraz J.P."/>
            <person name="Cottet A."/>
            <person name="Casacuberta E."/>
            <person name="Monfort A."/>
            <person name="Argiriou A."/>
            <person name="flores M."/>
            <person name="Liguori R."/>
            <person name="Vitale D."/>
            <person name="Mannhaupt G."/>
            <person name="Haase D."/>
            <person name="Schoof H."/>
            <person name="Rudd S."/>
            <person name="Zaccaria P."/>
            <person name="Mewes H.W."/>
            <person name="Mayer K.F."/>
            <person name="Kaul S."/>
            <person name="Town C.D."/>
            <person name="Koo H.L."/>
            <person name="Tallon L.J."/>
            <person name="Jenkins J."/>
            <person name="Rooney T."/>
            <person name="Rizzo M."/>
            <person name="Walts A."/>
            <person name="Utterback T."/>
            <person name="Fujii C.Y."/>
            <person name="Shea T.P."/>
            <person name="Creasy T.H."/>
            <person name="Haas B."/>
            <person name="Maiti R."/>
            <person name="Wu D."/>
            <person name="Peterson J."/>
            <person name="Van Aken S."/>
            <person name="Pai G."/>
            <person name="Militscher J."/>
            <person name="Sellers P."/>
            <person name="Gill J.E."/>
            <person name="Feldblyum T.V."/>
            <person name="Preuss D."/>
            <person name="Lin X."/>
            <person name="Nierman W.C."/>
            <person name="Salzberg S.L."/>
            <person name="White O."/>
            <person name="Venter J.C."/>
            <person name="Fraser C.M."/>
            <person name="Kaneko T."/>
            <person name="Nakamura Y."/>
            <person name="Sato S."/>
            <person name="Kato T."/>
            <person name="Asamizu E."/>
            <person name="Sasamoto S."/>
            <person name="Kimura T."/>
            <person name="Idesawa K."/>
            <person name="Kawashima K."/>
            <person name="Kishida Y."/>
            <person name="Kiyokawa C."/>
            <person name="Kohara M."/>
            <person name="Matsumoto M."/>
            <person name="Matsuno A."/>
            <person name="Muraki A."/>
            <person name="Nakayama S."/>
            <person name="Nakazaki N."/>
            <person name="Shinpo S."/>
            <person name="Takeuchi C."/>
            <person name="Wada T."/>
            <person name="Watanabe A."/>
            <person name="Yamada M."/>
            <person name="Yasuda M."/>
            <person name="Tabata S."/>
        </authorList>
    </citation>
    <scope>NUCLEOTIDE SEQUENCE [LARGE SCALE GENOMIC DNA]</scope>
    <source>
        <strain evidence="6">cv. Columbia</strain>
    </source>
</reference>